<evidence type="ECO:0000256" key="1">
    <source>
        <dbReference type="ARBA" id="ARBA00006611"/>
    </source>
</evidence>
<dbReference type="GO" id="GO:0005886">
    <property type="term" value="C:plasma membrane"/>
    <property type="evidence" value="ECO:0007669"/>
    <property type="project" value="TreeGrafter"/>
</dbReference>
<dbReference type="Gene3D" id="3.30.300.160">
    <property type="entry name" value="Type II secretion system, protein E, N-terminal domain"/>
    <property type="match status" value="1"/>
</dbReference>
<protein>
    <submittedName>
        <fullName evidence="5">General secretion pathway protein E</fullName>
    </submittedName>
</protein>
<feature type="domain" description="Bacterial type II secretion system protein E" evidence="4">
    <location>
        <begin position="409"/>
        <end position="423"/>
    </location>
</feature>
<proteinExistence type="inferred from homology"/>
<evidence type="ECO:0000256" key="2">
    <source>
        <dbReference type="ARBA" id="ARBA00022741"/>
    </source>
</evidence>
<dbReference type="CDD" id="cd01129">
    <property type="entry name" value="PulE-GspE-like"/>
    <property type="match status" value="1"/>
</dbReference>
<dbReference type="SUPFAM" id="SSF160246">
    <property type="entry name" value="EspE N-terminal domain-like"/>
    <property type="match status" value="1"/>
</dbReference>
<gene>
    <name evidence="5" type="ORF">SAMN04488082_103271</name>
</gene>
<dbReference type="GO" id="GO:0016887">
    <property type="term" value="F:ATP hydrolysis activity"/>
    <property type="evidence" value="ECO:0007669"/>
    <property type="project" value="TreeGrafter"/>
</dbReference>
<dbReference type="Pfam" id="PF05157">
    <property type="entry name" value="MshEN"/>
    <property type="match status" value="1"/>
</dbReference>
<dbReference type="STRING" id="52560.SAMN04488082_103271"/>
<evidence type="ECO:0000259" key="4">
    <source>
        <dbReference type="PROSITE" id="PS00662"/>
    </source>
</evidence>
<dbReference type="PANTHER" id="PTHR30258:SF13">
    <property type="entry name" value="SECRETION PATHWAY ATPASE-RELATED"/>
    <property type="match status" value="1"/>
</dbReference>
<dbReference type="Proteomes" id="UP000198635">
    <property type="component" value="Unassembled WGS sequence"/>
</dbReference>
<dbReference type="InterPro" id="IPR037257">
    <property type="entry name" value="T2SS_E_N_sf"/>
</dbReference>
<keyword evidence="3" id="KW-0067">ATP-binding</keyword>
<dbReference type="InterPro" id="IPR027417">
    <property type="entry name" value="P-loop_NTPase"/>
</dbReference>
<dbReference type="GO" id="GO:0005524">
    <property type="term" value="F:ATP binding"/>
    <property type="evidence" value="ECO:0007669"/>
    <property type="project" value="UniProtKB-KW"/>
</dbReference>
<dbReference type="OrthoDB" id="9805147at2"/>
<evidence type="ECO:0000313" key="6">
    <source>
        <dbReference type="Proteomes" id="UP000198635"/>
    </source>
</evidence>
<dbReference type="PANTHER" id="PTHR30258">
    <property type="entry name" value="TYPE II SECRETION SYSTEM PROTEIN GSPE-RELATED"/>
    <property type="match status" value="1"/>
</dbReference>
<evidence type="ECO:0000313" key="5">
    <source>
        <dbReference type="EMBL" id="SFJ48648.1"/>
    </source>
</evidence>
<accession>A0A1I3RQS8</accession>
<comment type="similarity">
    <text evidence="1">Belongs to the GSP E family.</text>
</comment>
<name>A0A1I3RQS8_9BACT</name>
<evidence type="ECO:0000256" key="3">
    <source>
        <dbReference type="ARBA" id="ARBA00022840"/>
    </source>
</evidence>
<dbReference type="AlphaFoldDB" id="A0A1I3RQS8"/>
<dbReference type="PROSITE" id="PS00662">
    <property type="entry name" value="T2SP_E"/>
    <property type="match status" value="1"/>
</dbReference>
<dbReference type="Pfam" id="PF00437">
    <property type="entry name" value="T2SSE"/>
    <property type="match status" value="1"/>
</dbReference>
<organism evidence="5 6">
    <name type="scientific">Desulfomicrobium apsheronum</name>
    <dbReference type="NCBI Taxonomy" id="52560"/>
    <lineage>
        <taxon>Bacteria</taxon>
        <taxon>Pseudomonadati</taxon>
        <taxon>Thermodesulfobacteriota</taxon>
        <taxon>Desulfovibrionia</taxon>
        <taxon>Desulfovibrionales</taxon>
        <taxon>Desulfomicrobiaceae</taxon>
        <taxon>Desulfomicrobium</taxon>
    </lineage>
</organism>
<keyword evidence="6" id="KW-1185">Reference proteome</keyword>
<dbReference type="RefSeq" id="WP_092373109.1">
    <property type="nucleotide sequence ID" value="NZ_FORX01000003.1"/>
</dbReference>
<sequence>MDSLNTKRVVYSLTYLLEILTDAGEISEAQARIIMDHAVKNGIDVEGPDGIDDLIRFNIRKPPKEPGHPEARITEDVILKAVARREGLEFRRVDPFDLDLEVTTKTISESFARMNTLVPIMIRDGELELAVFNPFRPELWQDMERVSDLPYKVFLSTRQDINRLIDDYYQFRTAIQAAQIEFMDSSEIGNLEARVKVSEKSDPESQRHIIKAVDYLLRSALRERASDIHIEPKRDFALIRFRIDGILHDLHRLPMTVHLAMINRLKGMSRLDISEKRRPQDGRVQLVLAGVPTDVRVSTIPVAFGEKMVLRLLSSDSTLKNLEELGMGPDHYATYSKFLGKTYGLILVTGPTGSGKSTTLYSTLKVLANPQVNVVTLEDPIEMVVDDFNQIGVQSKIGVTFGQMLRHILRQDPDIIMIGEMRDLETAEQAMQSALTGHIVFSTLHTNDASAALTRLLDLGLDAYLINAAVIGCIAQRLVRNICMHCKVQYTPDYEEIKALGLDSYIRPGQALWKGRGCDHCRQTGYYGRTGIFEILPYDTEVKDAIRKNIDLGDLREMVRKKGVRSLFDDGMARVVQGVTTVEEVLRVAGSSVD</sequence>
<dbReference type="SMART" id="SM00382">
    <property type="entry name" value="AAA"/>
    <property type="match status" value="1"/>
</dbReference>
<dbReference type="Gene3D" id="3.40.50.300">
    <property type="entry name" value="P-loop containing nucleotide triphosphate hydrolases"/>
    <property type="match status" value="1"/>
</dbReference>
<dbReference type="InterPro" id="IPR003593">
    <property type="entry name" value="AAA+_ATPase"/>
</dbReference>
<dbReference type="InterPro" id="IPR007831">
    <property type="entry name" value="T2SS_GspE_N"/>
</dbReference>
<keyword evidence="2" id="KW-0547">Nucleotide-binding</keyword>
<dbReference type="Gene3D" id="3.30.450.90">
    <property type="match status" value="1"/>
</dbReference>
<dbReference type="FunFam" id="3.40.50.300:FF:000398">
    <property type="entry name" value="Type IV pilus assembly ATPase PilB"/>
    <property type="match status" value="1"/>
</dbReference>
<dbReference type="EMBL" id="FORX01000003">
    <property type="protein sequence ID" value="SFJ48648.1"/>
    <property type="molecule type" value="Genomic_DNA"/>
</dbReference>
<dbReference type="SUPFAM" id="SSF52540">
    <property type="entry name" value="P-loop containing nucleoside triphosphate hydrolases"/>
    <property type="match status" value="1"/>
</dbReference>
<reference evidence="6" key="1">
    <citation type="submission" date="2016-10" db="EMBL/GenBank/DDBJ databases">
        <authorList>
            <person name="Varghese N."/>
            <person name="Submissions S."/>
        </authorList>
    </citation>
    <scope>NUCLEOTIDE SEQUENCE [LARGE SCALE GENOMIC DNA]</scope>
    <source>
        <strain evidence="6">DSM 5918</strain>
    </source>
</reference>
<dbReference type="InterPro" id="IPR001482">
    <property type="entry name" value="T2SS/T4SS_dom"/>
</dbReference>